<dbReference type="SUPFAM" id="SSF53649">
    <property type="entry name" value="Alkaline phosphatase-like"/>
    <property type="match status" value="1"/>
</dbReference>
<sequence length="459" mass="50000">MTSGHLARRTFLKRAGVGSVALASMLNESTSLASEGIHHPPRIKRVIHLCMAGGPSHLETFDYKPELARLDGQPMPESLTKGQPIAQLQNKALRVMGPQHAFAKHGESGLEISSVLPHLSKMADDLCVVKSMHTEQINHDPAHTFFNTGTAISGRPSMGSWVLYGLGAETQDLPGFIVLTSEGGGQSQPISSRQWHSGFLPSRVQGVQLHASGNPVHYVGNPAGVNHSQQRDIVDAVARINLHRNETLQDPEIATRISAYEMAFRMQTSVPELTDMTDEPDHIVKMYGCTPGDGTFGSNCLMARRLAERGVRFIQLYHRGWDHHGGVKRGTEKTGSLVDQGSAALIQDLKQRGMLDDTLIVWGGEFGRTPMAQGDGRDHHIKGFSICLAGGGIKGGTSYGATDEFGYNAVKDPVHVRNFHATMLHMLGIDHNRFTYKFQGLDFKLTGVEEAHVVDGILS</sequence>
<proteinExistence type="predicted"/>
<organism evidence="1 2">
    <name type="scientific">Rhodopirellula baltica SWK14</name>
    <dbReference type="NCBI Taxonomy" id="993516"/>
    <lineage>
        <taxon>Bacteria</taxon>
        <taxon>Pseudomonadati</taxon>
        <taxon>Planctomycetota</taxon>
        <taxon>Planctomycetia</taxon>
        <taxon>Pirellulales</taxon>
        <taxon>Pirellulaceae</taxon>
        <taxon>Rhodopirellula</taxon>
    </lineage>
</organism>
<dbReference type="Pfam" id="PF07394">
    <property type="entry name" value="DUF1501"/>
    <property type="match status" value="1"/>
</dbReference>
<evidence type="ECO:0000313" key="1">
    <source>
        <dbReference type="EMBL" id="ELP32163.1"/>
    </source>
</evidence>
<dbReference type="Proteomes" id="UP000010959">
    <property type="component" value="Unassembled WGS sequence"/>
</dbReference>
<dbReference type="PANTHER" id="PTHR43737:SF1">
    <property type="entry name" value="DUF1501 DOMAIN-CONTAINING PROTEIN"/>
    <property type="match status" value="1"/>
</dbReference>
<dbReference type="PROSITE" id="PS51318">
    <property type="entry name" value="TAT"/>
    <property type="match status" value="1"/>
</dbReference>
<dbReference type="PANTHER" id="PTHR43737">
    <property type="entry name" value="BLL7424 PROTEIN"/>
    <property type="match status" value="1"/>
</dbReference>
<dbReference type="PATRIC" id="fig|993516.3.peg.4133"/>
<dbReference type="InterPro" id="IPR010869">
    <property type="entry name" value="DUF1501"/>
</dbReference>
<comment type="caution">
    <text evidence="1">The sequence shown here is derived from an EMBL/GenBank/DDBJ whole genome shotgun (WGS) entry which is preliminary data.</text>
</comment>
<dbReference type="InterPro" id="IPR017850">
    <property type="entry name" value="Alkaline_phosphatase_core_sf"/>
</dbReference>
<reference evidence="1 2" key="1">
    <citation type="journal article" date="2013" name="Mar. Genomics">
        <title>Expression of sulfatases in Rhodopirellula baltica and the diversity of sulfatases in the genus Rhodopirellula.</title>
        <authorList>
            <person name="Wegner C.E."/>
            <person name="Richter-Heitmann T."/>
            <person name="Klindworth A."/>
            <person name="Klockow C."/>
            <person name="Richter M."/>
            <person name="Achstetter T."/>
            <person name="Glockner F.O."/>
            <person name="Harder J."/>
        </authorList>
    </citation>
    <scope>NUCLEOTIDE SEQUENCE [LARGE SCALE GENOMIC DNA]</scope>
    <source>
        <strain evidence="1 2">SWK14</strain>
    </source>
</reference>
<evidence type="ECO:0000313" key="2">
    <source>
        <dbReference type="Proteomes" id="UP000010959"/>
    </source>
</evidence>
<name>L7CDS5_RHOBT</name>
<dbReference type="InterPro" id="IPR006311">
    <property type="entry name" value="TAT_signal"/>
</dbReference>
<dbReference type="AlphaFoldDB" id="L7CDS5"/>
<dbReference type="EMBL" id="AMWG01000111">
    <property type="protein sequence ID" value="ELP32163.1"/>
    <property type="molecule type" value="Genomic_DNA"/>
</dbReference>
<accession>L7CDS5</accession>
<protein>
    <submittedName>
        <fullName evidence="1">Secreted protein containing DUF1501</fullName>
    </submittedName>
</protein>
<gene>
    <name evidence="1" type="ORF">RBSWK_03862</name>
</gene>